<proteinExistence type="predicted"/>
<evidence type="ECO:0000313" key="2">
    <source>
        <dbReference type="EMBL" id="KAL2824452.1"/>
    </source>
</evidence>
<gene>
    <name evidence="2" type="ORF">BJY01DRAFT_165238</name>
</gene>
<evidence type="ECO:0000313" key="3">
    <source>
        <dbReference type="Proteomes" id="UP001610446"/>
    </source>
</evidence>
<keyword evidence="3" id="KW-1185">Reference proteome</keyword>
<keyword evidence="1" id="KW-1133">Transmembrane helix</keyword>
<sequence length="58" mass="6554">MRSSNIILPVGLLRVGNVVLVMGLWDLASEMIRSRDRILDFSFDDPEQTANHGPISWN</sequence>
<protein>
    <submittedName>
        <fullName evidence="2">Uncharacterized protein</fullName>
    </submittedName>
</protein>
<accession>A0ABR4I9M9</accession>
<evidence type="ECO:0000256" key="1">
    <source>
        <dbReference type="SAM" id="Phobius"/>
    </source>
</evidence>
<reference evidence="2 3" key="1">
    <citation type="submission" date="2024-07" db="EMBL/GenBank/DDBJ databases">
        <title>Section-level genome sequencing and comparative genomics of Aspergillus sections Usti and Cavernicolus.</title>
        <authorList>
            <consortium name="Lawrence Berkeley National Laboratory"/>
            <person name="Nybo J.L."/>
            <person name="Vesth T.C."/>
            <person name="Theobald S."/>
            <person name="Frisvad J.C."/>
            <person name="Larsen T.O."/>
            <person name="Kjaerboelling I."/>
            <person name="Rothschild-Mancinelli K."/>
            <person name="Lyhne E.K."/>
            <person name="Kogle M.E."/>
            <person name="Barry K."/>
            <person name="Clum A."/>
            <person name="Na H."/>
            <person name="Ledsgaard L."/>
            <person name="Lin J."/>
            <person name="Lipzen A."/>
            <person name="Kuo A."/>
            <person name="Riley R."/>
            <person name="Mondo S."/>
            <person name="Labutti K."/>
            <person name="Haridas S."/>
            <person name="Pangalinan J."/>
            <person name="Salamov A.A."/>
            <person name="Simmons B.A."/>
            <person name="Magnuson J.K."/>
            <person name="Chen J."/>
            <person name="Drula E."/>
            <person name="Henrissat B."/>
            <person name="Wiebenga A."/>
            <person name="Lubbers R.J."/>
            <person name="Gomes A.C."/>
            <person name="Makela M.R."/>
            <person name="Stajich J."/>
            <person name="Grigoriev I.V."/>
            <person name="Mortensen U.H."/>
            <person name="De Vries R.P."/>
            <person name="Baker S.E."/>
            <person name="Andersen M.R."/>
        </authorList>
    </citation>
    <scope>NUCLEOTIDE SEQUENCE [LARGE SCALE GENOMIC DNA]</scope>
    <source>
        <strain evidence="2 3">CBS 123904</strain>
    </source>
</reference>
<comment type="caution">
    <text evidence="2">The sequence shown here is derived from an EMBL/GenBank/DDBJ whole genome shotgun (WGS) entry which is preliminary data.</text>
</comment>
<keyword evidence="1" id="KW-0472">Membrane</keyword>
<feature type="transmembrane region" description="Helical" evidence="1">
    <location>
        <begin position="6"/>
        <end position="28"/>
    </location>
</feature>
<organism evidence="2 3">
    <name type="scientific">Aspergillus pseudoustus</name>
    <dbReference type="NCBI Taxonomy" id="1810923"/>
    <lineage>
        <taxon>Eukaryota</taxon>
        <taxon>Fungi</taxon>
        <taxon>Dikarya</taxon>
        <taxon>Ascomycota</taxon>
        <taxon>Pezizomycotina</taxon>
        <taxon>Eurotiomycetes</taxon>
        <taxon>Eurotiomycetidae</taxon>
        <taxon>Eurotiales</taxon>
        <taxon>Aspergillaceae</taxon>
        <taxon>Aspergillus</taxon>
        <taxon>Aspergillus subgen. Nidulantes</taxon>
    </lineage>
</organism>
<dbReference type="EMBL" id="JBFXLU010000552">
    <property type="protein sequence ID" value="KAL2824452.1"/>
    <property type="molecule type" value="Genomic_DNA"/>
</dbReference>
<keyword evidence="1" id="KW-0812">Transmembrane</keyword>
<dbReference type="Proteomes" id="UP001610446">
    <property type="component" value="Unassembled WGS sequence"/>
</dbReference>
<name>A0ABR4I9M9_9EURO</name>